<dbReference type="PANTHER" id="PTHR43133:SF8">
    <property type="entry name" value="RNA POLYMERASE SIGMA FACTOR HI_1459-RELATED"/>
    <property type="match status" value="1"/>
</dbReference>
<dbReference type="InterPro" id="IPR013325">
    <property type="entry name" value="RNA_pol_sigma_r2"/>
</dbReference>
<dbReference type="PANTHER" id="PTHR43133">
    <property type="entry name" value="RNA POLYMERASE ECF-TYPE SIGMA FACTO"/>
    <property type="match status" value="1"/>
</dbReference>
<dbReference type="GO" id="GO:0003677">
    <property type="term" value="F:DNA binding"/>
    <property type="evidence" value="ECO:0007669"/>
    <property type="project" value="UniProtKB-KW"/>
</dbReference>
<gene>
    <name evidence="6" type="ORF">SAMN04488096_10136</name>
</gene>
<accession>A0A1M6A2T5</accession>
<dbReference type="Proteomes" id="UP000184225">
    <property type="component" value="Unassembled WGS sequence"/>
</dbReference>
<evidence type="ECO:0000313" key="6">
    <source>
        <dbReference type="EMBL" id="SHI30780.1"/>
    </source>
</evidence>
<keyword evidence="7" id="KW-1185">Reference proteome</keyword>
<dbReference type="Pfam" id="PF04542">
    <property type="entry name" value="Sigma70_r2"/>
    <property type="match status" value="1"/>
</dbReference>
<evidence type="ECO:0000256" key="3">
    <source>
        <dbReference type="ARBA" id="ARBA00023125"/>
    </source>
</evidence>
<evidence type="ECO:0000313" key="7">
    <source>
        <dbReference type="Proteomes" id="UP000184225"/>
    </source>
</evidence>
<evidence type="ECO:0000256" key="2">
    <source>
        <dbReference type="ARBA" id="ARBA00023082"/>
    </source>
</evidence>
<protein>
    <submittedName>
        <fullName evidence="6">RNA polymerase sigma factor, sigma-70 family</fullName>
    </submittedName>
</protein>
<dbReference type="EMBL" id="FQYY01000001">
    <property type="protein sequence ID" value="SHI30780.1"/>
    <property type="molecule type" value="Genomic_DNA"/>
</dbReference>
<dbReference type="RefSeq" id="WP_073147031.1">
    <property type="nucleotide sequence ID" value="NZ_FQYY01000001.1"/>
</dbReference>
<name>A0A1M6A2T5_9FLAO</name>
<sequence length="186" mass="22037">MNNILDDLKTENNFAFGKLYKENFSKILSFVKNNNGSKIDAEDLFQDAMLVLVEKLRQDHFLLTASINTYVYAICKNLWFKKLRSRNFELSIDEIQSYHFQESINESIENEKNYSEKLKGYLLKITNHCSKLIHDIFFNEKEIDQIQKDYGYSSKHNAQNQKHKCVQQIRKIKLEEEKLKKNNSIG</sequence>
<dbReference type="AlphaFoldDB" id="A0A1M6A2T5"/>
<dbReference type="InterPro" id="IPR039425">
    <property type="entry name" value="RNA_pol_sigma-70-like"/>
</dbReference>
<reference evidence="6 7" key="1">
    <citation type="submission" date="2016-11" db="EMBL/GenBank/DDBJ databases">
        <authorList>
            <person name="Jaros S."/>
            <person name="Januszkiewicz K."/>
            <person name="Wedrychowicz H."/>
        </authorList>
    </citation>
    <scope>NUCLEOTIDE SEQUENCE [LARGE SCALE GENOMIC DNA]</scope>
    <source>
        <strain evidence="6 7">DSM 21425</strain>
    </source>
</reference>
<dbReference type="STRING" id="579105.SAMN04488096_10136"/>
<evidence type="ECO:0000256" key="1">
    <source>
        <dbReference type="ARBA" id="ARBA00023015"/>
    </source>
</evidence>
<evidence type="ECO:0000259" key="5">
    <source>
        <dbReference type="Pfam" id="PF04542"/>
    </source>
</evidence>
<dbReference type="GO" id="GO:0016987">
    <property type="term" value="F:sigma factor activity"/>
    <property type="evidence" value="ECO:0007669"/>
    <property type="project" value="UniProtKB-KW"/>
</dbReference>
<evidence type="ECO:0000256" key="4">
    <source>
        <dbReference type="ARBA" id="ARBA00023163"/>
    </source>
</evidence>
<feature type="domain" description="RNA polymerase sigma-70 region 2" evidence="5">
    <location>
        <begin position="19"/>
        <end position="87"/>
    </location>
</feature>
<dbReference type="SUPFAM" id="SSF88946">
    <property type="entry name" value="Sigma2 domain of RNA polymerase sigma factors"/>
    <property type="match status" value="1"/>
</dbReference>
<keyword evidence="4" id="KW-0804">Transcription</keyword>
<keyword evidence="1" id="KW-0805">Transcription regulation</keyword>
<dbReference type="Gene3D" id="1.10.1740.10">
    <property type="match status" value="1"/>
</dbReference>
<keyword evidence="2" id="KW-0731">Sigma factor</keyword>
<dbReference type="OrthoDB" id="1163416at2"/>
<keyword evidence="3" id="KW-0238">DNA-binding</keyword>
<proteinExistence type="predicted"/>
<dbReference type="GO" id="GO:0006352">
    <property type="term" value="P:DNA-templated transcription initiation"/>
    <property type="evidence" value="ECO:0007669"/>
    <property type="project" value="InterPro"/>
</dbReference>
<organism evidence="6 7">
    <name type="scientific">Mesonia phycicola</name>
    <dbReference type="NCBI Taxonomy" id="579105"/>
    <lineage>
        <taxon>Bacteria</taxon>
        <taxon>Pseudomonadati</taxon>
        <taxon>Bacteroidota</taxon>
        <taxon>Flavobacteriia</taxon>
        <taxon>Flavobacteriales</taxon>
        <taxon>Flavobacteriaceae</taxon>
        <taxon>Mesonia</taxon>
    </lineage>
</organism>
<dbReference type="InterPro" id="IPR007627">
    <property type="entry name" value="RNA_pol_sigma70_r2"/>
</dbReference>